<reference evidence="1 2" key="1">
    <citation type="submission" date="2017-11" db="EMBL/GenBank/DDBJ databases">
        <title>Complete genome sequence of Streptomyces lavendulae subsp. lavendulae CCM 3239 (formerly 'Streptomyces aureofaciens CCM 3239'), the producer of the angucycline-type antibiotic auricin.</title>
        <authorList>
            <person name="Busche T."/>
            <person name="Novakova R."/>
            <person name="Al'Dilaimi A."/>
            <person name="Homerova D."/>
            <person name="Feckova L."/>
            <person name="Rezuchova B."/>
            <person name="Mingyar E."/>
            <person name="Csolleiova D."/>
            <person name="Bekeova C."/>
            <person name="Winkler A."/>
            <person name="Sevcikova B."/>
            <person name="Kalinowski J."/>
            <person name="Kormanec J."/>
            <person name="Ruckert C."/>
        </authorList>
    </citation>
    <scope>NUCLEOTIDE SEQUENCE [LARGE SCALE GENOMIC DNA]</scope>
    <source>
        <strain evidence="1 2">CCM 3239</strain>
    </source>
</reference>
<organism evidence="1 2">
    <name type="scientific">Streptomyces lavendulae subsp. lavendulae</name>
    <dbReference type="NCBI Taxonomy" id="58340"/>
    <lineage>
        <taxon>Bacteria</taxon>
        <taxon>Bacillati</taxon>
        <taxon>Actinomycetota</taxon>
        <taxon>Actinomycetes</taxon>
        <taxon>Kitasatosporales</taxon>
        <taxon>Streptomycetaceae</taxon>
        <taxon>Streptomyces</taxon>
    </lineage>
</organism>
<sequence length="104" mass="10611">MGGGTEHPLARRITDGLEPRAWTVAVALLTGWHAEGAAGVGWGAFAAFLASATGPWVLAGYVLALVGRSRVRLRDHTPAQATAGTALGAAVAGPVFLGLVRRRG</sequence>
<evidence type="ECO:0000313" key="1">
    <source>
        <dbReference type="EMBL" id="ATZ23122.1"/>
    </source>
</evidence>
<dbReference type="AlphaFoldDB" id="A0A2K8P8Q3"/>
<dbReference type="RefSeq" id="WP_030229938.1">
    <property type="nucleotide sequence ID" value="NZ_CP024985.1"/>
</dbReference>
<dbReference type="EMBL" id="CP024985">
    <property type="protein sequence ID" value="ATZ23122.1"/>
    <property type="molecule type" value="Genomic_DNA"/>
</dbReference>
<keyword evidence="2" id="KW-1185">Reference proteome</keyword>
<name>A0A2K8P8Q3_STRLA</name>
<proteinExistence type="predicted"/>
<evidence type="ECO:0000313" key="2">
    <source>
        <dbReference type="Proteomes" id="UP000231791"/>
    </source>
</evidence>
<accession>A0A2K8P8Q3</accession>
<dbReference type="KEGG" id="slx:SLAV_06085"/>
<dbReference type="GeneID" id="49382338"/>
<dbReference type="Proteomes" id="UP000231791">
    <property type="component" value="Chromosome"/>
</dbReference>
<protein>
    <submittedName>
        <fullName evidence="1">Uncharacterized protein</fullName>
    </submittedName>
</protein>
<gene>
    <name evidence="1" type="ORF">SLAV_06085</name>
</gene>